<name>A0A0E9VNG9_ANGAN</name>
<dbReference type="AlphaFoldDB" id="A0A0E9VNG9"/>
<protein>
    <submittedName>
        <fullName evidence="1">Uncharacterized protein</fullName>
    </submittedName>
</protein>
<reference evidence="1" key="1">
    <citation type="submission" date="2014-11" db="EMBL/GenBank/DDBJ databases">
        <authorList>
            <person name="Amaro Gonzalez C."/>
        </authorList>
    </citation>
    <scope>NUCLEOTIDE SEQUENCE</scope>
</reference>
<accession>A0A0E9VNG9</accession>
<reference evidence="1" key="2">
    <citation type="journal article" date="2015" name="Fish Shellfish Immunol.">
        <title>Early steps in the European eel (Anguilla anguilla)-Vibrio vulnificus interaction in the gills: Role of the RtxA13 toxin.</title>
        <authorList>
            <person name="Callol A."/>
            <person name="Pajuelo D."/>
            <person name="Ebbesson L."/>
            <person name="Teles M."/>
            <person name="MacKenzie S."/>
            <person name="Amaro C."/>
        </authorList>
    </citation>
    <scope>NUCLEOTIDE SEQUENCE</scope>
</reference>
<proteinExistence type="predicted"/>
<evidence type="ECO:0000313" key="1">
    <source>
        <dbReference type="EMBL" id="JAH78945.1"/>
    </source>
</evidence>
<sequence>MLRSSQLNVSTFIFGKFFSPIAVSQRYARSWMRYM</sequence>
<organism evidence="1">
    <name type="scientific">Anguilla anguilla</name>
    <name type="common">European freshwater eel</name>
    <name type="synonym">Muraena anguilla</name>
    <dbReference type="NCBI Taxonomy" id="7936"/>
    <lineage>
        <taxon>Eukaryota</taxon>
        <taxon>Metazoa</taxon>
        <taxon>Chordata</taxon>
        <taxon>Craniata</taxon>
        <taxon>Vertebrata</taxon>
        <taxon>Euteleostomi</taxon>
        <taxon>Actinopterygii</taxon>
        <taxon>Neopterygii</taxon>
        <taxon>Teleostei</taxon>
        <taxon>Anguilliformes</taxon>
        <taxon>Anguillidae</taxon>
        <taxon>Anguilla</taxon>
    </lineage>
</organism>
<dbReference type="EMBL" id="GBXM01029632">
    <property type="protein sequence ID" value="JAH78945.1"/>
    <property type="molecule type" value="Transcribed_RNA"/>
</dbReference>